<dbReference type="RefSeq" id="WP_066745040.1">
    <property type="nucleotide sequence ID" value="NZ_CALCLR010000004.1"/>
</dbReference>
<reference evidence="5" key="1">
    <citation type="submission" date="2016-08" db="EMBL/GenBank/DDBJ databases">
        <title>Complete genome of Cloacibacillus porcorum.</title>
        <authorList>
            <person name="Looft T."/>
            <person name="Bayles D.O."/>
            <person name="Alt D.P."/>
        </authorList>
    </citation>
    <scope>NUCLEOTIDE SEQUENCE [LARGE SCALE GENOMIC DNA]</scope>
    <source>
        <strain evidence="5">CL-84</strain>
    </source>
</reference>
<keyword evidence="1" id="KW-0805">Transcription regulation</keyword>
<dbReference type="SMART" id="SM00448">
    <property type="entry name" value="REC"/>
    <property type="match status" value="1"/>
</dbReference>
<proteinExistence type="predicted"/>
<evidence type="ECO:0000313" key="6">
    <source>
        <dbReference type="Proteomes" id="UP000093044"/>
    </source>
</evidence>
<dbReference type="SMART" id="SM00342">
    <property type="entry name" value="HTH_ARAC"/>
    <property type="match status" value="1"/>
</dbReference>
<dbReference type="OrthoDB" id="1699at2"/>
<dbReference type="PROSITE" id="PS01124">
    <property type="entry name" value="HTH_ARAC_FAMILY_2"/>
    <property type="match status" value="1"/>
</dbReference>
<dbReference type="SUPFAM" id="SSF46689">
    <property type="entry name" value="Homeodomain-like"/>
    <property type="match status" value="2"/>
</dbReference>
<dbReference type="KEGG" id="cpor:BED41_09025"/>
<evidence type="ECO:0000313" key="5">
    <source>
        <dbReference type="EMBL" id="ANZ45201.1"/>
    </source>
</evidence>
<dbReference type="PANTHER" id="PTHR43280:SF10">
    <property type="entry name" value="REGULATORY PROTEIN POCR"/>
    <property type="match status" value="1"/>
</dbReference>
<dbReference type="SUPFAM" id="SSF52172">
    <property type="entry name" value="CheY-like"/>
    <property type="match status" value="1"/>
</dbReference>
<name>A0A1B2I5E5_9BACT</name>
<keyword evidence="6" id="KW-1185">Reference proteome</keyword>
<keyword evidence="2" id="KW-0238">DNA-binding</keyword>
<dbReference type="Proteomes" id="UP000093044">
    <property type="component" value="Chromosome"/>
</dbReference>
<dbReference type="PANTHER" id="PTHR43280">
    <property type="entry name" value="ARAC-FAMILY TRANSCRIPTIONAL REGULATOR"/>
    <property type="match status" value="1"/>
</dbReference>
<dbReference type="GO" id="GO:0003700">
    <property type="term" value="F:DNA-binding transcription factor activity"/>
    <property type="evidence" value="ECO:0007669"/>
    <property type="project" value="InterPro"/>
</dbReference>
<dbReference type="EMBL" id="CP016757">
    <property type="protein sequence ID" value="ANZ45201.1"/>
    <property type="molecule type" value="Genomic_DNA"/>
</dbReference>
<evidence type="ECO:0000256" key="3">
    <source>
        <dbReference type="ARBA" id="ARBA00023163"/>
    </source>
</evidence>
<evidence type="ECO:0000256" key="2">
    <source>
        <dbReference type="ARBA" id="ARBA00023125"/>
    </source>
</evidence>
<evidence type="ECO:0000256" key="4">
    <source>
        <dbReference type="PROSITE-ProRule" id="PRU00169"/>
    </source>
</evidence>
<dbReference type="AlphaFoldDB" id="A0A1B2I5E5"/>
<dbReference type="InterPro" id="IPR020449">
    <property type="entry name" value="Tscrpt_reg_AraC-type_HTH"/>
</dbReference>
<dbReference type="InterPro" id="IPR009057">
    <property type="entry name" value="Homeodomain-like_sf"/>
</dbReference>
<comment type="caution">
    <text evidence="4">Lacks conserved residue(s) required for the propagation of feature annotation.</text>
</comment>
<dbReference type="Gene3D" id="1.10.10.60">
    <property type="entry name" value="Homeodomain-like"/>
    <property type="match status" value="2"/>
</dbReference>
<dbReference type="PROSITE" id="PS50110">
    <property type="entry name" value="RESPONSE_REGULATORY"/>
    <property type="match status" value="1"/>
</dbReference>
<protein>
    <submittedName>
        <fullName evidence="5">Uncharacterized protein</fullName>
    </submittedName>
</protein>
<dbReference type="GeneID" id="83057989"/>
<dbReference type="GO" id="GO:0000160">
    <property type="term" value="P:phosphorelay signal transduction system"/>
    <property type="evidence" value="ECO:0007669"/>
    <property type="project" value="InterPro"/>
</dbReference>
<evidence type="ECO:0000256" key="1">
    <source>
        <dbReference type="ARBA" id="ARBA00023015"/>
    </source>
</evidence>
<dbReference type="GO" id="GO:0043565">
    <property type="term" value="F:sequence-specific DNA binding"/>
    <property type="evidence" value="ECO:0007669"/>
    <property type="project" value="InterPro"/>
</dbReference>
<keyword evidence="3" id="KW-0804">Transcription</keyword>
<gene>
    <name evidence="5" type="ORF">BED41_09025</name>
</gene>
<dbReference type="Pfam" id="PF00072">
    <property type="entry name" value="Response_reg"/>
    <property type="match status" value="1"/>
</dbReference>
<dbReference type="InterPro" id="IPR018060">
    <property type="entry name" value="HTH_AraC"/>
</dbReference>
<dbReference type="Pfam" id="PF12833">
    <property type="entry name" value="HTH_18"/>
    <property type="match status" value="1"/>
</dbReference>
<accession>A0A1B2I5E5</accession>
<dbReference type="Gene3D" id="3.40.50.2300">
    <property type="match status" value="1"/>
</dbReference>
<dbReference type="InterPro" id="IPR011006">
    <property type="entry name" value="CheY-like_superfamily"/>
</dbReference>
<dbReference type="CDD" id="cd00156">
    <property type="entry name" value="REC"/>
    <property type="match status" value="1"/>
</dbReference>
<sequence>MYRILVVDSSAIDRRMMHDVLEKKFSSSVELLSAAEGPEAAELVKNGDIDLLIVNIPYYSIYSDFAEVLVHSARNVNVSISLILTSVKREERIARMATRFNADGYLLKPYRREQLISLVENVIAQSRKGAPVKKEAAAADEEDFVRYLKLLENCIHECDYKKSKNIAKEYLGLIYSDHSAKNIRSGIINFARGISEIGRWYGNEELQKKLESCLERFFTNYNIQVRRFESSEIIEEMIDFIFVELEKFQLNTGDELKKVLNYIELNIKNGITLDSAAEHINMSPSYFSKVFKKAMGTNFIVYVTDRRIEIAKDMLQNTDMPVINIACELSYNETNYFSKVFKKKVGLSPTEYRQRFIADKKSGG</sequence>
<dbReference type="STRING" id="1197717.BED41_09025"/>
<dbReference type="InterPro" id="IPR001789">
    <property type="entry name" value="Sig_transdc_resp-reg_receiver"/>
</dbReference>
<organism evidence="5 6">
    <name type="scientific">Cloacibacillus porcorum</name>
    <dbReference type="NCBI Taxonomy" id="1197717"/>
    <lineage>
        <taxon>Bacteria</taxon>
        <taxon>Thermotogati</taxon>
        <taxon>Synergistota</taxon>
        <taxon>Synergistia</taxon>
        <taxon>Synergistales</taxon>
        <taxon>Synergistaceae</taxon>
        <taxon>Cloacibacillus</taxon>
    </lineage>
</organism>
<dbReference type="PRINTS" id="PR00032">
    <property type="entry name" value="HTHARAC"/>
</dbReference>